<dbReference type="EMBL" id="AP018823">
    <property type="protein sequence ID" value="BBF83880.1"/>
    <property type="molecule type" value="Genomic_DNA"/>
</dbReference>
<evidence type="ECO:0000313" key="2">
    <source>
        <dbReference type="Proteomes" id="UP000198290"/>
    </source>
</evidence>
<dbReference type="KEGG" id="amah:DLM_0197"/>
<protein>
    <submittedName>
        <fullName evidence="1">Uncharacterized protein</fullName>
    </submittedName>
</protein>
<organism evidence="1 2">
    <name type="scientific">Aquitalea magnusonii</name>
    <dbReference type="NCBI Taxonomy" id="332411"/>
    <lineage>
        <taxon>Bacteria</taxon>
        <taxon>Pseudomonadati</taxon>
        <taxon>Pseudomonadota</taxon>
        <taxon>Betaproteobacteria</taxon>
        <taxon>Neisseriales</taxon>
        <taxon>Chromobacteriaceae</taxon>
        <taxon>Aquitalea</taxon>
    </lineage>
</organism>
<accession>A0A3G9G732</accession>
<reference evidence="1 2" key="2">
    <citation type="journal article" date="2017" name="Genome Announc.">
        <title>Draft genome sequence of Aquitalea magnusonii strain H3, a plant growth-promoting bacterium of duckweed Lemna minor.</title>
        <authorList>
            <person name="Ishizawa H."/>
            <person name="Kuroda M."/>
            <person name="Ike M."/>
        </authorList>
    </citation>
    <scope>NUCLEOTIDE SEQUENCE [LARGE SCALE GENOMIC DNA]</scope>
    <source>
        <strain evidence="1 2">H3</strain>
    </source>
</reference>
<name>A0A3G9G732_9NEIS</name>
<reference evidence="2" key="3">
    <citation type="journal article" date="2017" name="Plant Physiol. Biochem.">
        <title>Differential oxidative and antioxidative response of duckweed Lemna minor toward plant growth promoting/inhibiting bacteria.</title>
        <authorList>
            <person name="Ishizawa H."/>
            <person name="Kuroda M."/>
            <person name="Morikawa M."/>
            <person name="Ike M."/>
        </authorList>
    </citation>
    <scope>NUCLEOTIDE SEQUENCE [LARGE SCALE GENOMIC DNA]</scope>
    <source>
        <strain evidence="2">H3</strain>
    </source>
</reference>
<proteinExistence type="predicted"/>
<dbReference type="Proteomes" id="UP000198290">
    <property type="component" value="Chromosome"/>
</dbReference>
<evidence type="ECO:0000313" key="1">
    <source>
        <dbReference type="EMBL" id="BBF83880.1"/>
    </source>
</evidence>
<sequence>MTSCCSDLCSGKGDGDRIIQLIALFKAFHVLYVNVHSPEARLIQHAIENLKSVYSVFQSRDEIVLMPYELRELNAARQACLSKSGRRSASVLHHLYAVYLEYYRRTLAGMTG</sequence>
<keyword evidence="2" id="KW-1185">Reference proteome</keyword>
<dbReference type="AlphaFoldDB" id="A0A3G9G732"/>
<reference evidence="2" key="1">
    <citation type="journal article" date="2017" name="Biotechnol. Biofuels">
        <title>Evaluation of environmental bacterial communities as a factor affecting the growth of duckweed Lemna minor.</title>
        <authorList>
            <person name="Ishizawa H."/>
            <person name="Kuroda M."/>
            <person name="Morikawa M."/>
            <person name="Ike M."/>
        </authorList>
    </citation>
    <scope>NUCLEOTIDE SEQUENCE [LARGE SCALE GENOMIC DNA]</scope>
    <source>
        <strain evidence="2">H3</strain>
    </source>
</reference>
<gene>
    <name evidence="1" type="ORF">DLM_0197</name>
</gene>